<sequence length="59" mass="6335">MPSTLETSEEDYELVMNVCMRGTFLGMKYSIPARKDPGGGSDTNMSSIATLFGLKTGPT</sequence>
<organism evidence="1">
    <name type="scientific">uncultured Rubrobacteraceae bacterium</name>
    <dbReference type="NCBI Taxonomy" id="349277"/>
    <lineage>
        <taxon>Bacteria</taxon>
        <taxon>Bacillati</taxon>
        <taxon>Actinomycetota</taxon>
        <taxon>Rubrobacteria</taxon>
        <taxon>Rubrobacterales</taxon>
        <taxon>Rubrobacteraceae</taxon>
        <taxon>environmental samples</taxon>
    </lineage>
</organism>
<evidence type="ECO:0000313" key="1">
    <source>
        <dbReference type="EMBL" id="CAA9426588.1"/>
    </source>
</evidence>
<dbReference type="SUPFAM" id="SSF51735">
    <property type="entry name" value="NAD(P)-binding Rossmann-fold domains"/>
    <property type="match status" value="1"/>
</dbReference>
<protein>
    <submittedName>
        <fullName evidence="1">Uncharacterized protein</fullName>
    </submittedName>
</protein>
<dbReference type="InterPro" id="IPR036291">
    <property type="entry name" value="NAD(P)-bd_dom_sf"/>
</dbReference>
<accession>A0A6J4Q040</accession>
<reference evidence="1" key="1">
    <citation type="submission" date="2020-02" db="EMBL/GenBank/DDBJ databases">
        <authorList>
            <person name="Meier V. D."/>
        </authorList>
    </citation>
    <scope>NUCLEOTIDE SEQUENCE</scope>
    <source>
        <strain evidence="1">AVDCRST_MAG78</strain>
    </source>
</reference>
<dbReference type="EMBL" id="CADCVB010000095">
    <property type="protein sequence ID" value="CAA9426588.1"/>
    <property type="molecule type" value="Genomic_DNA"/>
</dbReference>
<dbReference type="AlphaFoldDB" id="A0A6J4Q040"/>
<dbReference type="Gene3D" id="3.40.50.720">
    <property type="entry name" value="NAD(P)-binding Rossmann-like Domain"/>
    <property type="match status" value="1"/>
</dbReference>
<name>A0A6J4Q040_9ACTN</name>
<proteinExistence type="predicted"/>
<gene>
    <name evidence="1" type="ORF">AVDCRST_MAG78-1390</name>
</gene>